<keyword evidence="5" id="KW-0255">Endonuclease</keyword>
<dbReference type="Gene3D" id="1.10.340.70">
    <property type="match status" value="1"/>
</dbReference>
<evidence type="ECO:0000256" key="2">
    <source>
        <dbReference type="ARBA" id="ARBA00022679"/>
    </source>
</evidence>
<feature type="domain" description="Integrase catalytic" evidence="8">
    <location>
        <begin position="472"/>
        <end position="558"/>
    </location>
</feature>
<dbReference type="SUPFAM" id="SSF56672">
    <property type="entry name" value="DNA/RNA polymerases"/>
    <property type="match status" value="1"/>
</dbReference>
<dbReference type="GO" id="GO:0015074">
    <property type="term" value="P:DNA integration"/>
    <property type="evidence" value="ECO:0007669"/>
    <property type="project" value="InterPro"/>
</dbReference>
<dbReference type="InterPro" id="IPR043502">
    <property type="entry name" value="DNA/RNA_pol_sf"/>
</dbReference>
<reference evidence="9 10" key="1">
    <citation type="submission" date="2024-03" db="EMBL/GenBank/DDBJ databases">
        <title>Adaptation during the transition from Ophiocordyceps entomopathogen to insect associate is accompanied by gene loss and intensified selection.</title>
        <authorList>
            <person name="Ward C.M."/>
            <person name="Onetto C.A."/>
            <person name="Borneman A.R."/>
        </authorList>
    </citation>
    <scope>NUCLEOTIDE SEQUENCE [LARGE SCALE GENOMIC DNA]</scope>
    <source>
        <strain evidence="9">AWRI1</strain>
        <tissue evidence="9">Single Adult Female</tissue>
    </source>
</reference>
<evidence type="ECO:0000256" key="3">
    <source>
        <dbReference type="ARBA" id="ARBA00022695"/>
    </source>
</evidence>
<keyword evidence="2" id="KW-0808">Transferase</keyword>
<dbReference type="PANTHER" id="PTHR37984">
    <property type="entry name" value="PROTEIN CBG26694"/>
    <property type="match status" value="1"/>
</dbReference>
<dbReference type="SUPFAM" id="SSF53098">
    <property type="entry name" value="Ribonuclease H-like"/>
    <property type="match status" value="1"/>
</dbReference>
<proteinExistence type="predicted"/>
<dbReference type="GO" id="GO:0004519">
    <property type="term" value="F:endonuclease activity"/>
    <property type="evidence" value="ECO:0007669"/>
    <property type="project" value="UniProtKB-KW"/>
</dbReference>
<dbReference type="Pfam" id="PF17921">
    <property type="entry name" value="Integrase_H2C2"/>
    <property type="match status" value="1"/>
</dbReference>
<keyword evidence="4" id="KW-0540">Nuclease</keyword>
<dbReference type="EMBL" id="JBBCAQ010000036">
    <property type="protein sequence ID" value="KAK7576401.1"/>
    <property type="molecule type" value="Genomic_DNA"/>
</dbReference>
<dbReference type="InterPro" id="IPR001584">
    <property type="entry name" value="Integrase_cat-core"/>
</dbReference>
<dbReference type="CDD" id="cd09274">
    <property type="entry name" value="RNase_HI_RT_Ty3"/>
    <property type="match status" value="1"/>
</dbReference>
<protein>
    <recommendedName>
        <fullName evidence="1">RNA-directed DNA polymerase</fullName>
        <ecNumber evidence="1">2.7.7.49</ecNumber>
    </recommendedName>
</protein>
<dbReference type="PANTHER" id="PTHR37984:SF5">
    <property type="entry name" value="PROTEIN NYNRIN-LIKE"/>
    <property type="match status" value="1"/>
</dbReference>
<evidence type="ECO:0000259" key="8">
    <source>
        <dbReference type="PROSITE" id="PS50994"/>
    </source>
</evidence>
<dbReference type="GO" id="GO:0003964">
    <property type="term" value="F:RNA-directed DNA polymerase activity"/>
    <property type="evidence" value="ECO:0007669"/>
    <property type="project" value="UniProtKB-KW"/>
</dbReference>
<evidence type="ECO:0000313" key="9">
    <source>
        <dbReference type="EMBL" id="KAK7576401.1"/>
    </source>
</evidence>
<dbReference type="InterPro" id="IPR050951">
    <property type="entry name" value="Retrovirus_Pol_polyprotein"/>
</dbReference>
<organism evidence="9 10">
    <name type="scientific">Parthenolecanium corni</name>
    <dbReference type="NCBI Taxonomy" id="536013"/>
    <lineage>
        <taxon>Eukaryota</taxon>
        <taxon>Metazoa</taxon>
        <taxon>Ecdysozoa</taxon>
        <taxon>Arthropoda</taxon>
        <taxon>Hexapoda</taxon>
        <taxon>Insecta</taxon>
        <taxon>Pterygota</taxon>
        <taxon>Neoptera</taxon>
        <taxon>Paraneoptera</taxon>
        <taxon>Hemiptera</taxon>
        <taxon>Sternorrhyncha</taxon>
        <taxon>Coccoidea</taxon>
        <taxon>Coccidae</taxon>
        <taxon>Parthenolecanium</taxon>
    </lineage>
</organism>
<dbReference type="PROSITE" id="PS50994">
    <property type="entry name" value="INTEGRASE"/>
    <property type="match status" value="1"/>
</dbReference>
<gene>
    <name evidence="9" type="ORF">V9T40_012687</name>
</gene>
<comment type="caution">
    <text evidence="9">The sequence shown here is derived from an EMBL/GenBank/DDBJ whole genome shotgun (WGS) entry which is preliminary data.</text>
</comment>
<dbReference type="InterPro" id="IPR041588">
    <property type="entry name" value="Integrase_H2C2"/>
</dbReference>
<dbReference type="Proteomes" id="UP001367676">
    <property type="component" value="Unassembled WGS sequence"/>
</dbReference>
<keyword evidence="6" id="KW-0378">Hydrolase</keyword>
<keyword evidence="10" id="KW-1185">Reference proteome</keyword>
<dbReference type="EC" id="2.7.7.49" evidence="1"/>
<dbReference type="FunFam" id="1.10.340.70:FF:000001">
    <property type="entry name" value="Retrovirus-related Pol polyprotein from transposon gypsy-like Protein"/>
    <property type="match status" value="1"/>
</dbReference>
<dbReference type="GO" id="GO:0042575">
    <property type="term" value="C:DNA polymerase complex"/>
    <property type="evidence" value="ECO:0007669"/>
    <property type="project" value="UniProtKB-ARBA"/>
</dbReference>
<dbReference type="AlphaFoldDB" id="A0AAN9T9C9"/>
<evidence type="ECO:0000256" key="1">
    <source>
        <dbReference type="ARBA" id="ARBA00012493"/>
    </source>
</evidence>
<dbReference type="InterPro" id="IPR041373">
    <property type="entry name" value="RT_RNaseH"/>
</dbReference>
<dbReference type="Gene3D" id="3.30.420.10">
    <property type="entry name" value="Ribonuclease H-like superfamily/Ribonuclease H"/>
    <property type="match status" value="1"/>
</dbReference>
<dbReference type="Pfam" id="PF17917">
    <property type="entry name" value="RT_RNaseH"/>
    <property type="match status" value="1"/>
</dbReference>
<dbReference type="GO" id="GO:0003676">
    <property type="term" value="F:nucleic acid binding"/>
    <property type="evidence" value="ECO:0007669"/>
    <property type="project" value="InterPro"/>
</dbReference>
<sequence>MEQTNIDACKVGEKVLDNVKNGDMSKEQVLALTGFTTANITEISRLLTSIRSSSTGDVFQALIKDHQKISDYFTAVTRAFEADILPYYFGPSSLSRDYLVECRTSPIARQTYSFYYFLRSVENLERPFVRRPNEAAMQALRSIGNDIIIWMRLTRTTTKHAMVHLSPNFPVNIAGETAIQWAGINPDNDRDWALVESRFLDWTKPFFIATDASNYAIAGLVMQIDDQGNPNVVAMCSRILTKAERNYATFEKELLAMVYTLKKNYYMLLGYPIKWKTDHQALTHFLKCEDSSQRVSRWRTYMNNYDIIGIEHIPGIENVAPDALSRYFEVLNGPQNLTHPPVMFIGNDGNGGNTLNNLMNNMKTLQRRDPEIRKAVREQSKNVELIGDICYYKNRDGHSRIYLPQCFRNEVIKLYHERYTHPGVKKTIQIVRRHYDWPHSRDQIVDYCRNCMDCRRNKAINYTPTGTFKSIVANKPLELLSVDIFGPITRTDDGNSKIIVIMDVFTKFCELYAVADSSMKTCSDKIENFMTKYGKAKTILTDRALMFSSPKWMIFWAH</sequence>
<keyword evidence="3" id="KW-0548">Nucleotidyltransferase</keyword>
<evidence type="ECO:0000256" key="5">
    <source>
        <dbReference type="ARBA" id="ARBA00022759"/>
    </source>
</evidence>
<name>A0AAN9T9C9_9HEMI</name>
<evidence type="ECO:0000256" key="4">
    <source>
        <dbReference type="ARBA" id="ARBA00022722"/>
    </source>
</evidence>
<dbReference type="InterPro" id="IPR036397">
    <property type="entry name" value="RNaseH_sf"/>
</dbReference>
<evidence type="ECO:0000256" key="7">
    <source>
        <dbReference type="ARBA" id="ARBA00022918"/>
    </source>
</evidence>
<keyword evidence="7" id="KW-0695">RNA-directed DNA polymerase</keyword>
<dbReference type="GO" id="GO:0016787">
    <property type="term" value="F:hydrolase activity"/>
    <property type="evidence" value="ECO:0007669"/>
    <property type="project" value="UniProtKB-KW"/>
</dbReference>
<dbReference type="InterPro" id="IPR012337">
    <property type="entry name" value="RNaseH-like_sf"/>
</dbReference>
<evidence type="ECO:0000256" key="6">
    <source>
        <dbReference type="ARBA" id="ARBA00022801"/>
    </source>
</evidence>
<accession>A0AAN9T9C9</accession>
<evidence type="ECO:0000313" key="10">
    <source>
        <dbReference type="Proteomes" id="UP001367676"/>
    </source>
</evidence>